<evidence type="ECO:0000313" key="6">
    <source>
        <dbReference type="EMBL" id="QOG27080.1"/>
    </source>
</evidence>
<evidence type="ECO:0000313" key="2">
    <source>
        <dbReference type="EMBL" id="MBA0973179.1"/>
    </source>
</evidence>
<dbReference type="Proteomes" id="UP000254807">
    <property type="component" value="Unassembled WGS sequence"/>
</dbReference>
<accession>A0A1L8TWU3</accession>
<reference evidence="5 9" key="2">
    <citation type="submission" date="2019-04" db="EMBL/GenBank/DDBJ databases">
        <title>Step-wise assembly of the neonatal virome modulated by breast feeding.</title>
        <authorList>
            <person name="Liang G."/>
            <person name="Bushman F."/>
        </authorList>
    </citation>
    <scope>NUCLEOTIDE SEQUENCE [LARGE SCALE GENOMIC DNA]</scope>
    <source>
        <strain evidence="5 9">E3404</strain>
    </source>
</reference>
<evidence type="ECO:0000313" key="10">
    <source>
        <dbReference type="Proteomes" id="UP000516696"/>
    </source>
</evidence>
<keyword evidence="1" id="KW-0812">Transmembrane</keyword>
<dbReference type="EMBL" id="CP050485">
    <property type="protein sequence ID" value="QOG27080.1"/>
    <property type="molecule type" value="Genomic_DNA"/>
</dbReference>
<reference evidence="4" key="5">
    <citation type="submission" date="2023-03" db="EMBL/GenBank/DDBJ databases">
        <authorList>
            <person name="Shen W."/>
            <person name="Cai J."/>
        </authorList>
    </citation>
    <scope>NUCLEOTIDE SEQUENCE</scope>
    <source>
        <strain evidence="4">K69-2</strain>
    </source>
</reference>
<reference evidence="6 10" key="3">
    <citation type="submission" date="2020-03" db="EMBL/GenBank/DDBJ databases">
        <title>Characterization of ganglioside-mimicking enterococci.</title>
        <authorList>
            <person name="Patry R.T."/>
            <person name="Nothaft H."/>
            <person name="Bridger R."/>
            <person name="Shajahan A."/>
            <person name="Huynh S."/>
            <person name="Sanchez S."/>
            <person name="Azadi P."/>
            <person name="Cooper K."/>
            <person name="Miller W.G."/>
            <person name="Parker C.T."/>
            <person name="Wells L."/>
            <person name="Szymanski C.M."/>
        </authorList>
    </citation>
    <scope>NUCLEOTIDE SEQUENCE [LARGE SCALE GENOMIC DNA]</scope>
    <source>
        <strain evidence="6 10">EGM181</strain>
    </source>
</reference>
<keyword evidence="8" id="KW-1185">Reference proteome</keyword>
<evidence type="ECO:0000313" key="5">
    <source>
        <dbReference type="EMBL" id="MXS24789.1"/>
    </source>
</evidence>
<reference evidence="2 11" key="4">
    <citation type="submission" date="2020-06" db="EMBL/GenBank/DDBJ databases">
        <title>Crossreactivity between MHC class I-restricted antigens from cancer cells and an enterococcal bacteriophage.</title>
        <authorList>
            <person name="Fluckiger A."/>
            <person name="Daillere R."/>
            <person name="Sassi M."/>
            <person name="Cattoir V."/>
            <person name="Kroemer G."/>
            <person name="Zitvogel L."/>
        </authorList>
    </citation>
    <scope>NUCLEOTIDE SEQUENCE [LARGE SCALE GENOMIC DNA]</scope>
    <source>
        <strain evidence="2 11">EG4</strain>
    </source>
</reference>
<dbReference type="EMBL" id="JARPZN010000002">
    <property type="protein sequence ID" value="MDT2689511.1"/>
    <property type="molecule type" value="Genomic_DNA"/>
</dbReference>
<protein>
    <submittedName>
        <fullName evidence="5">DUF3188 domain-containing protein</fullName>
    </submittedName>
    <submittedName>
        <fullName evidence="7">Protein of uncharacterized function (DUF3188)</fullName>
    </submittedName>
</protein>
<dbReference type="EMBL" id="JABXJK010000060">
    <property type="protein sequence ID" value="MBA0973179.1"/>
    <property type="molecule type" value="Genomic_DNA"/>
</dbReference>
<evidence type="ECO:0000313" key="11">
    <source>
        <dbReference type="Proteomes" id="UP000571857"/>
    </source>
</evidence>
<evidence type="ECO:0000313" key="8">
    <source>
        <dbReference type="Proteomes" id="UP000254807"/>
    </source>
</evidence>
<dbReference type="Proteomes" id="UP001241571">
    <property type="component" value="Unassembled WGS sequence"/>
</dbReference>
<dbReference type="InterPro" id="IPR021524">
    <property type="entry name" value="DUF3188"/>
</dbReference>
<dbReference type="Proteomes" id="UP000571857">
    <property type="component" value="Unassembled WGS sequence"/>
</dbReference>
<sequence length="62" mass="6653">MIKNGLFLCSIGLLVILYSMNPSNMRLDIFSFTTGIALLIGGGLLFMKGKKKADQSNGGQSK</sequence>
<name>A0A1L8TWU3_ENTGA</name>
<gene>
    <name evidence="6" type="ORF">EGM181_07390</name>
    <name evidence="5" type="ORF">GTI89_01620</name>
    <name evidence="2" type="ORF">HWH42_11450</name>
    <name evidence="7" type="ORF">NCTC12360_01301</name>
    <name evidence="4" type="ORF">P7E30_04700</name>
    <name evidence="3" type="ORF">QRX88_07355</name>
</gene>
<dbReference type="AlphaFoldDB" id="A0A1L8TWU3"/>
<reference evidence="7 8" key="1">
    <citation type="submission" date="2018-06" db="EMBL/GenBank/DDBJ databases">
        <authorList>
            <consortium name="Pathogen Informatics"/>
            <person name="Doyle S."/>
        </authorList>
    </citation>
    <scope>NUCLEOTIDE SEQUENCE [LARGE SCALE GENOMIC DNA]</scope>
    <source>
        <strain evidence="7 8">NCTC12360</strain>
    </source>
</reference>
<dbReference type="EMBL" id="JASUBT010000004">
    <property type="protein sequence ID" value="MDL4935525.1"/>
    <property type="molecule type" value="Genomic_DNA"/>
</dbReference>
<evidence type="ECO:0000313" key="7">
    <source>
        <dbReference type="EMBL" id="STD82862.1"/>
    </source>
</evidence>
<proteinExistence type="predicted"/>
<dbReference type="RefSeq" id="WP_003126909.1">
    <property type="nucleotide sequence ID" value="NZ_BSYC01000002.1"/>
</dbReference>
<reference evidence="3 12" key="6">
    <citation type="submission" date="2023-06" db="EMBL/GenBank/DDBJ databases">
        <title>Acute promotion of culturable opportunistic pathogens and persistent increase of antibiotic resistance following antibiotic exposure in mouse gut microbiota.</title>
        <authorList>
            <person name="Li L."/>
            <person name="Wang B."/>
            <person name="Sun Y."/>
            <person name="Wang M."/>
            <person name="Xu H."/>
        </authorList>
    </citation>
    <scope>NUCLEOTIDE SEQUENCE [LARGE SCALE GENOMIC DNA]</scope>
    <source>
        <strain evidence="3 12">CRI2_2</strain>
    </source>
</reference>
<dbReference type="Proteomes" id="UP001183682">
    <property type="component" value="Unassembled WGS sequence"/>
</dbReference>
<dbReference type="OrthoDB" id="2938668at2"/>
<dbReference type="EMBL" id="UFYW01000001">
    <property type="protein sequence ID" value="STD82862.1"/>
    <property type="molecule type" value="Genomic_DNA"/>
</dbReference>
<evidence type="ECO:0000256" key="1">
    <source>
        <dbReference type="SAM" id="Phobius"/>
    </source>
</evidence>
<dbReference type="Proteomes" id="UP000439965">
    <property type="component" value="Unassembled WGS sequence"/>
</dbReference>
<evidence type="ECO:0000313" key="3">
    <source>
        <dbReference type="EMBL" id="MDL4935525.1"/>
    </source>
</evidence>
<evidence type="ECO:0000313" key="9">
    <source>
        <dbReference type="Proteomes" id="UP000439965"/>
    </source>
</evidence>
<organism evidence="5 9">
    <name type="scientific">Enterococcus gallinarum</name>
    <dbReference type="NCBI Taxonomy" id="1353"/>
    <lineage>
        <taxon>Bacteria</taxon>
        <taxon>Bacillati</taxon>
        <taxon>Bacillota</taxon>
        <taxon>Bacilli</taxon>
        <taxon>Lactobacillales</taxon>
        <taxon>Enterococcaceae</taxon>
        <taxon>Enterococcus</taxon>
    </lineage>
</organism>
<dbReference type="Pfam" id="PF11384">
    <property type="entry name" value="DUF3188"/>
    <property type="match status" value="1"/>
</dbReference>
<evidence type="ECO:0000313" key="12">
    <source>
        <dbReference type="Proteomes" id="UP001241571"/>
    </source>
</evidence>
<feature type="transmembrane region" description="Helical" evidence="1">
    <location>
        <begin position="29"/>
        <end position="47"/>
    </location>
</feature>
<keyword evidence="1" id="KW-0472">Membrane</keyword>
<keyword evidence="1" id="KW-1133">Transmembrane helix</keyword>
<dbReference type="EMBL" id="WVTI01000001">
    <property type="protein sequence ID" value="MXS24789.1"/>
    <property type="molecule type" value="Genomic_DNA"/>
</dbReference>
<dbReference type="Proteomes" id="UP000516696">
    <property type="component" value="Chromosome"/>
</dbReference>
<dbReference type="GeneID" id="93223747"/>
<evidence type="ECO:0000313" key="4">
    <source>
        <dbReference type="EMBL" id="MDT2689511.1"/>
    </source>
</evidence>